<name>A0A151NA17_ALLMI</name>
<dbReference type="EMBL" id="AKHW03003682">
    <property type="protein sequence ID" value="KYO33678.1"/>
    <property type="molecule type" value="Genomic_DNA"/>
</dbReference>
<keyword evidence="2" id="KW-1185">Reference proteome</keyword>
<accession>A0A151NA17</accession>
<evidence type="ECO:0000313" key="1">
    <source>
        <dbReference type="EMBL" id="KYO33678.1"/>
    </source>
</evidence>
<comment type="caution">
    <text evidence="1">The sequence shown here is derived from an EMBL/GenBank/DDBJ whole genome shotgun (WGS) entry which is preliminary data.</text>
</comment>
<sequence length="89" mass="10294">MATAAAWHCYRSNNNLVQGQQQPHPGWTDHAATVAVWPFEFMADSEMKIILFSKKENALCRYVTKNETKQGRTDRPWGTLQEYFHGNVH</sequence>
<protein>
    <submittedName>
        <fullName evidence="1">Uncharacterized protein</fullName>
    </submittedName>
</protein>
<proteinExistence type="predicted"/>
<evidence type="ECO:0000313" key="2">
    <source>
        <dbReference type="Proteomes" id="UP000050525"/>
    </source>
</evidence>
<organism evidence="1 2">
    <name type="scientific">Alligator mississippiensis</name>
    <name type="common">American alligator</name>
    <dbReference type="NCBI Taxonomy" id="8496"/>
    <lineage>
        <taxon>Eukaryota</taxon>
        <taxon>Metazoa</taxon>
        <taxon>Chordata</taxon>
        <taxon>Craniata</taxon>
        <taxon>Vertebrata</taxon>
        <taxon>Euteleostomi</taxon>
        <taxon>Archelosauria</taxon>
        <taxon>Archosauria</taxon>
        <taxon>Crocodylia</taxon>
        <taxon>Alligatoridae</taxon>
        <taxon>Alligatorinae</taxon>
        <taxon>Alligator</taxon>
    </lineage>
</organism>
<dbReference type="Proteomes" id="UP000050525">
    <property type="component" value="Unassembled WGS sequence"/>
</dbReference>
<gene>
    <name evidence="1" type="ORF">Y1Q_0008814</name>
</gene>
<dbReference type="AlphaFoldDB" id="A0A151NA17"/>
<reference evidence="1 2" key="1">
    <citation type="journal article" date="2012" name="Genome Biol.">
        <title>Sequencing three crocodilian genomes to illuminate the evolution of archosaurs and amniotes.</title>
        <authorList>
            <person name="St John J.A."/>
            <person name="Braun E.L."/>
            <person name="Isberg S.R."/>
            <person name="Miles L.G."/>
            <person name="Chong A.Y."/>
            <person name="Gongora J."/>
            <person name="Dalzell P."/>
            <person name="Moran C."/>
            <person name="Bed'hom B."/>
            <person name="Abzhanov A."/>
            <person name="Burgess S.C."/>
            <person name="Cooksey A.M."/>
            <person name="Castoe T.A."/>
            <person name="Crawford N.G."/>
            <person name="Densmore L.D."/>
            <person name="Drew J.C."/>
            <person name="Edwards S.V."/>
            <person name="Faircloth B.C."/>
            <person name="Fujita M.K."/>
            <person name="Greenwold M.J."/>
            <person name="Hoffmann F.G."/>
            <person name="Howard J.M."/>
            <person name="Iguchi T."/>
            <person name="Janes D.E."/>
            <person name="Khan S.Y."/>
            <person name="Kohno S."/>
            <person name="de Koning A.J."/>
            <person name="Lance S.L."/>
            <person name="McCarthy F.M."/>
            <person name="McCormack J.E."/>
            <person name="Merchant M.E."/>
            <person name="Peterson D.G."/>
            <person name="Pollock D.D."/>
            <person name="Pourmand N."/>
            <person name="Raney B.J."/>
            <person name="Roessler K.A."/>
            <person name="Sanford J.R."/>
            <person name="Sawyer R.H."/>
            <person name="Schmidt C.J."/>
            <person name="Triplett E.W."/>
            <person name="Tuberville T.D."/>
            <person name="Venegas-Anaya M."/>
            <person name="Howard J.T."/>
            <person name="Jarvis E.D."/>
            <person name="Guillette L.J.Jr."/>
            <person name="Glenn T.C."/>
            <person name="Green R.E."/>
            <person name="Ray D.A."/>
        </authorList>
    </citation>
    <scope>NUCLEOTIDE SEQUENCE [LARGE SCALE GENOMIC DNA]</scope>
    <source>
        <strain evidence="1">KSC_2009_1</strain>
    </source>
</reference>